<sequence length="471" mass="51014">MKKYGSGIVASCLLALTLTACNGGGGSNAVENPENNAAGSSTTAVNDGGASHGGGKKTIVFSSFWHDAKYETAIKEYESLHPDVDIKLENVDYTDATLESDMEKYVSTMNAAMLAGKGPDLLAMDILPSDNYVKHGLLADLGPMMAQDHQFKQSDYFTNVLDNVRMGDSLYAMPLSFFLMGFAGDEGAIAKTGVKFDDHSWSWSEFTKTAKSMTASGGLPSALSYEGPEYLLGEMVSDNYSLFVNPDERKAHFDSASFTGLMKQVKAMFDEGLVSKIGRGANAYFRSVQINSPKDYLETMKVSGLGQKMFDKEGGDHMKLYAKPHAQDTSAGGYFKTYRNVAVNAKSKVKPEAWEFVKFMMSEAIQSPSTTTGFPINKAAYAKQIEELKKQGSFKSAQEGPLHGAMIEADGTMLSGLDAYVNGAVHPSQDDDSDKMRELIVTESKAYFAGQKSAEAVASLVQNKAMTYLNE</sequence>
<dbReference type="OrthoDB" id="1992988at2"/>
<organism evidence="3 4">
    <name type="scientific">Paenibacillus catalpae</name>
    <dbReference type="NCBI Taxonomy" id="1045775"/>
    <lineage>
        <taxon>Bacteria</taxon>
        <taxon>Bacillati</taxon>
        <taxon>Bacillota</taxon>
        <taxon>Bacilli</taxon>
        <taxon>Bacillales</taxon>
        <taxon>Paenibacillaceae</taxon>
        <taxon>Paenibacillus</taxon>
    </lineage>
</organism>
<evidence type="ECO:0000313" key="3">
    <source>
        <dbReference type="EMBL" id="SFD75992.1"/>
    </source>
</evidence>
<gene>
    <name evidence="3" type="ORF">SAMN05216378_1303</name>
</gene>
<dbReference type="Proteomes" id="UP000198855">
    <property type="component" value="Unassembled WGS sequence"/>
</dbReference>
<dbReference type="AlphaFoldDB" id="A0A1I1UYT8"/>
<feature type="compositionally biased region" description="Polar residues" evidence="1">
    <location>
        <begin position="32"/>
        <end position="45"/>
    </location>
</feature>
<dbReference type="SUPFAM" id="SSF53850">
    <property type="entry name" value="Periplasmic binding protein-like II"/>
    <property type="match status" value="1"/>
</dbReference>
<dbReference type="PANTHER" id="PTHR43649">
    <property type="entry name" value="ARABINOSE-BINDING PROTEIN-RELATED"/>
    <property type="match status" value="1"/>
</dbReference>
<feature type="region of interest" description="Disordered" evidence="1">
    <location>
        <begin position="32"/>
        <end position="52"/>
    </location>
</feature>
<keyword evidence="2" id="KW-0732">Signal</keyword>
<evidence type="ECO:0000256" key="1">
    <source>
        <dbReference type="SAM" id="MobiDB-lite"/>
    </source>
</evidence>
<dbReference type="InterPro" id="IPR006059">
    <property type="entry name" value="SBP"/>
</dbReference>
<dbReference type="InterPro" id="IPR050490">
    <property type="entry name" value="Bact_solute-bd_prot1"/>
</dbReference>
<evidence type="ECO:0000313" key="4">
    <source>
        <dbReference type="Proteomes" id="UP000198855"/>
    </source>
</evidence>
<dbReference type="Pfam" id="PF01547">
    <property type="entry name" value="SBP_bac_1"/>
    <property type="match status" value="1"/>
</dbReference>
<proteinExistence type="predicted"/>
<evidence type="ECO:0000256" key="2">
    <source>
        <dbReference type="SAM" id="SignalP"/>
    </source>
</evidence>
<accession>A0A1I1UYT8</accession>
<feature type="signal peptide" evidence="2">
    <location>
        <begin position="1"/>
        <end position="20"/>
    </location>
</feature>
<keyword evidence="3" id="KW-0762">Sugar transport</keyword>
<dbReference type="RefSeq" id="WP_091182295.1">
    <property type="nucleotide sequence ID" value="NZ_FOMT01000001.1"/>
</dbReference>
<dbReference type="STRING" id="1045775.SAMN05216378_1303"/>
<feature type="chain" id="PRO_5038729954" evidence="2">
    <location>
        <begin position="21"/>
        <end position="471"/>
    </location>
</feature>
<keyword evidence="4" id="KW-1185">Reference proteome</keyword>
<keyword evidence="3" id="KW-0813">Transport</keyword>
<dbReference type="EMBL" id="FOMT01000001">
    <property type="protein sequence ID" value="SFD75992.1"/>
    <property type="molecule type" value="Genomic_DNA"/>
</dbReference>
<protein>
    <submittedName>
        <fullName evidence="3">Multiple sugar transport system substrate-binding protein</fullName>
    </submittedName>
</protein>
<name>A0A1I1UYT8_9BACL</name>
<reference evidence="4" key="1">
    <citation type="submission" date="2016-10" db="EMBL/GenBank/DDBJ databases">
        <authorList>
            <person name="Varghese N."/>
            <person name="Submissions S."/>
        </authorList>
    </citation>
    <scope>NUCLEOTIDE SEQUENCE [LARGE SCALE GENOMIC DNA]</scope>
    <source>
        <strain evidence="4">CGMCC 1.10784</strain>
    </source>
</reference>
<dbReference type="Gene3D" id="3.40.190.10">
    <property type="entry name" value="Periplasmic binding protein-like II"/>
    <property type="match status" value="1"/>
</dbReference>
<dbReference type="PANTHER" id="PTHR43649:SF12">
    <property type="entry name" value="DIACETYLCHITOBIOSE BINDING PROTEIN DASA"/>
    <property type="match status" value="1"/>
</dbReference>
<dbReference type="PROSITE" id="PS51257">
    <property type="entry name" value="PROKAR_LIPOPROTEIN"/>
    <property type="match status" value="1"/>
</dbReference>